<comment type="caution">
    <text evidence="5">The sequence shown here is derived from an EMBL/GenBank/DDBJ whole genome shotgun (WGS) entry which is preliminary data.</text>
</comment>
<dbReference type="RefSeq" id="WP_132300170.1">
    <property type="nucleotide sequence ID" value="NZ_CP170642.1"/>
</dbReference>
<evidence type="ECO:0000259" key="4">
    <source>
        <dbReference type="SMART" id="SM00062"/>
    </source>
</evidence>
<proteinExistence type="inferred from homology"/>
<feature type="chain" id="PRO_5030099163" evidence="3">
    <location>
        <begin position="27"/>
        <end position="262"/>
    </location>
</feature>
<dbReference type="PANTHER" id="PTHR35936:SF19">
    <property type="entry name" value="AMINO-ACID-BINDING PROTEIN YXEM-RELATED"/>
    <property type="match status" value="1"/>
</dbReference>
<evidence type="ECO:0000313" key="6">
    <source>
        <dbReference type="Proteomes" id="UP000295496"/>
    </source>
</evidence>
<evidence type="ECO:0000256" key="2">
    <source>
        <dbReference type="ARBA" id="ARBA00022729"/>
    </source>
</evidence>
<feature type="domain" description="Solute-binding protein family 3/N-terminal" evidence="4">
    <location>
        <begin position="30"/>
        <end position="254"/>
    </location>
</feature>
<accession>A0A4R1L0I9</accession>
<evidence type="ECO:0000256" key="1">
    <source>
        <dbReference type="ARBA" id="ARBA00010333"/>
    </source>
</evidence>
<evidence type="ECO:0000256" key="3">
    <source>
        <dbReference type="SAM" id="SignalP"/>
    </source>
</evidence>
<dbReference type="InterPro" id="IPR001638">
    <property type="entry name" value="Solute-binding_3/MltF_N"/>
</dbReference>
<feature type="signal peptide" evidence="3">
    <location>
        <begin position="1"/>
        <end position="26"/>
    </location>
</feature>
<organism evidence="5 6">
    <name type="scientific">Lonepinella koalarum</name>
    <dbReference type="NCBI Taxonomy" id="53417"/>
    <lineage>
        <taxon>Bacteria</taxon>
        <taxon>Pseudomonadati</taxon>
        <taxon>Pseudomonadota</taxon>
        <taxon>Gammaproteobacteria</taxon>
        <taxon>Pasteurellales</taxon>
        <taxon>Pasteurellaceae</taxon>
        <taxon>Lonepinella</taxon>
    </lineage>
</organism>
<dbReference type="SMART" id="SM00062">
    <property type="entry name" value="PBPb"/>
    <property type="match status" value="1"/>
</dbReference>
<comment type="similarity">
    <text evidence="1">Belongs to the bacterial solute-binding protein 3 family.</text>
</comment>
<dbReference type="Gene3D" id="3.40.190.10">
    <property type="entry name" value="Periplasmic binding protein-like II"/>
    <property type="match status" value="2"/>
</dbReference>
<keyword evidence="6" id="KW-1185">Reference proteome</keyword>
<dbReference type="SUPFAM" id="SSF53850">
    <property type="entry name" value="Periplasmic binding protein-like II"/>
    <property type="match status" value="1"/>
</dbReference>
<evidence type="ECO:0000313" key="5">
    <source>
        <dbReference type="EMBL" id="TCK71418.1"/>
    </source>
</evidence>
<dbReference type="Proteomes" id="UP000295496">
    <property type="component" value="Unassembled WGS sequence"/>
</dbReference>
<dbReference type="PANTHER" id="PTHR35936">
    <property type="entry name" value="MEMBRANE-BOUND LYTIC MUREIN TRANSGLYCOSYLASE F"/>
    <property type="match status" value="1"/>
</dbReference>
<gene>
    <name evidence="5" type="ORF">EV692_0488</name>
</gene>
<dbReference type="AlphaFoldDB" id="A0A4R1L0I9"/>
<name>A0A4R1L0I9_9PAST</name>
<protein>
    <submittedName>
        <fullName evidence="5">Amino acid ABC transporter substrate-binding protein (PAAT family)</fullName>
    </submittedName>
</protein>
<dbReference type="EMBL" id="SMGJ01000001">
    <property type="protein sequence ID" value="TCK71418.1"/>
    <property type="molecule type" value="Genomic_DNA"/>
</dbReference>
<keyword evidence="2 3" id="KW-0732">Signal</keyword>
<reference evidence="5 6" key="1">
    <citation type="submission" date="2019-03" db="EMBL/GenBank/DDBJ databases">
        <title>Genomic Encyclopedia of Type Strains, Phase IV (KMG-IV): sequencing the most valuable type-strain genomes for metagenomic binning, comparative biology and taxonomic classification.</title>
        <authorList>
            <person name="Goeker M."/>
        </authorList>
    </citation>
    <scope>NUCLEOTIDE SEQUENCE [LARGE SCALE GENOMIC DNA]</scope>
    <source>
        <strain evidence="5 6">DSM 10053</strain>
    </source>
</reference>
<sequence>MKKLNKILFTTAVLGSAIGLSNQVLAETRTVTIVTSGTSMSYSMLDADGNWTGVDAELWAVIAKRKDWKLNVKRTTFDAIFGELDAGRADVASNAFAVKPERVNKYYPSIPYYGDAQAVIVKGDNQTITKLIDLKGKKIGVTNGQAAQTIINEMQPSYGFEQVIYESSDNGLMEMVLGRIDAQACAVSTANQFAERTGNNIRILDEKLRANNVAFFFPKTEQGMALRDEINQEITALLQDGTIAKITEKYLGADMTKLIINE</sequence>
<dbReference type="Pfam" id="PF00497">
    <property type="entry name" value="SBP_bac_3"/>
    <property type="match status" value="1"/>
</dbReference>